<evidence type="ECO:0000259" key="3">
    <source>
        <dbReference type="PROSITE" id="PS50883"/>
    </source>
</evidence>
<dbReference type="InterPro" id="IPR001633">
    <property type="entry name" value="EAL_dom"/>
</dbReference>
<dbReference type="InterPro" id="IPR029787">
    <property type="entry name" value="Nucleotide_cyclase"/>
</dbReference>
<dbReference type="NCBIfam" id="TIGR00229">
    <property type="entry name" value="sensory_box"/>
    <property type="match status" value="1"/>
</dbReference>
<dbReference type="PANTHER" id="PTHR33121">
    <property type="entry name" value="CYCLIC DI-GMP PHOSPHODIESTERASE PDEF"/>
    <property type="match status" value="1"/>
</dbReference>
<gene>
    <name evidence="5" type="ordered locus">VV1_2214</name>
</gene>
<dbReference type="GO" id="GO:0071111">
    <property type="term" value="F:cyclic-guanylate-specific phosphodiesterase activity"/>
    <property type="evidence" value="ECO:0007669"/>
    <property type="project" value="InterPro"/>
</dbReference>
<dbReference type="Pfam" id="PF00563">
    <property type="entry name" value="EAL"/>
    <property type="match status" value="1"/>
</dbReference>
<dbReference type="InterPro" id="IPR046342">
    <property type="entry name" value="CBS_dom_sf"/>
</dbReference>
<dbReference type="CDD" id="cd02205">
    <property type="entry name" value="CBS_pair_SF"/>
    <property type="match status" value="1"/>
</dbReference>
<dbReference type="CDD" id="cd01948">
    <property type="entry name" value="EAL"/>
    <property type="match status" value="1"/>
</dbReference>
<proteinExistence type="predicted"/>
<dbReference type="PROSITE" id="PS51371">
    <property type="entry name" value="CBS"/>
    <property type="match status" value="1"/>
</dbReference>
<dbReference type="Pfam" id="PF00989">
    <property type="entry name" value="PAS"/>
    <property type="match status" value="1"/>
</dbReference>
<evidence type="ECO:0000259" key="4">
    <source>
        <dbReference type="PROSITE" id="PS51371"/>
    </source>
</evidence>
<feature type="region of interest" description="Disordered" evidence="2">
    <location>
        <begin position="1"/>
        <end position="20"/>
    </location>
</feature>
<reference evidence="6" key="1">
    <citation type="submission" date="2002-12" db="EMBL/GenBank/DDBJ databases">
        <title>Complete genome sequence of Vibrio vulnificus CMCP6.</title>
        <authorList>
            <person name="Rhee J.H."/>
            <person name="Kim S.Y."/>
            <person name="Chung S.S."/>
            <person name="Kim J.J."/>
            <person name="Moon Y.H."/>
            <person name="Jeong H."/>
            <person name="Choy H.E."/>
        </authorList>
    </citation>
    <scope>NUCLEOTIDE SEQUENCE [LARGE SCALE GENOMIC DNA]</scope>
    <source>
        <strain evidence="6">CMCP6</strain>
    </source>
</reference>
<feature type="domain" description="CBS" evidence="4">
    <location>
        <begin position="766"/>
        <end position="822"/>
    </location>
</feature>
<dbReference type="PROSITE" id="PS50883">
    <property type="entry name" value="EAL"/>
    <property type="match status" value="1"/>
</dbReference>
<dbReference type="SMART" id="SM00052">
    <property type="entry name" value="EAL"/>
    <property type="match status" value="1"/>
</dbReference>
<dbReference type="SMART" id="SM00091">
    <property type="entry name" value="PAS"/>
    <property type="match status" value="1"/>
</dbReference>
<feature type="domain" description="EAL" evidence="3">
    <location>
        <begin position="416"/>
        <end position="671"/>
    </location>
</feature>
<dbReference type="PANTHER" id="PTHR33121:SF79">
    <property type="entry name" value="CYCLIC DI-GMP PHOSPHODIESTERASE PDED-RELATED"/>
    <property type="match status" value="1"/>
</dbReference>
<dbReference type="Pfam" id="PF00571">
    <property type="entry name" value="CBS"/>
    <property type="match status" value="1"/>
</dbReference>
<dbReference type="AlphaFoldDB" id="A0A3Q0L531"/>
<dbReference type="InterPro" id="IPR013767">
    <property type="entry name" value="PAS_fold"/>
</dbReference>
<dbReference type="Gene3D" id="3.20.20.450">
    <property type="entry name" value="EAL domain"/>
    <property type="match status" value="1"/>
</dbReference>
<dbReference type="RefSeq" id="WP_011080088.1">
    <property type="nucleotide sequence ID" value="NC_004459.3"/>
</dbReference>
<keyword evidence="1" id="KW-0129">CBS domain</keyword>
<evidence type="ECO:0000256" key="2">
    <source>
        <dbReference type="SAM" id="MobiDB-lite"/>
    </source>
</evidence>
<dbReference type="SUPFAM" id="SSF141868">
    <property type="entry name" value="EAL domain-like"/>
    <property type="match status" value="1"/>
</dbReference>
<reference evidence="5 6" key="3">
    <citation type="journal article" date="2011" name="Mol. Syst. Biol.">
        <title>Integrative genome-scale metabolic analysis of Vibrio vulnificus for drug targeting and discovery.</title>
        <authorList>
            <person name="Kim H.U."/>
            <person name="Kim S.Y."/>
            <person name="Jeong H."/>
            <person name="Kim T.Y."/>
            <person name="Kim J.J."/>
            <person name="Choy H.E."/>
            <person name="Yi K.Y."/>
            <person name="Rhee J.H."/>
            <person name="Lee S.Y."/>
        </authorList>
    </citation>
    <scope>NUCLEOTIDE SEQUENCE [LARGE SCALE GENOMIC DNA]</scope>
    <source>
        <strain evidence="5 6">CMCP6</strain>
    </source>
</reference>
<evidence type="ECO:0000313" key="6">
    <source>
        <dbReference type="Proteomes" id="UP000002275"/>
    </source>
</evidence>
<sequence length="822" mass="93131">MLQPSRGEWRSGEHSTKSSSYGWQWKHGDACLHVDEALFRHFWRIGLSEDVSALFWSSFATIDKLQLLNLLDRACQSKKSGSYRCWISLNSVSHYVLFRFVPQAENAVEGEIRKLFSVDTKGNEFSTLFRQAFDNDHHGILLTDAATQILLCNRYFENHTGYKLNQIVGQCASILDSGKHSDEFYQSITEEVNSKGLWQGVVLIRTFGGAIVPQELTLQKLTCDDKVYYLGLYVDFSDRLYRLADMEHGGVELLTQLPTEKQFTQQLTVRWMDSNNDDLLMVLAFLPNFAAGDEYELKQRLSESLEKNRVSSAVGYLGGNHFVAAIECNKSQGPNQVQIIHQTIRKFFAQLTHLSGEEVQNALLRGKVGVSILGHDTQNPKVMVSHAVQAMLEHDGQHKGMITFYHGSIHREVLRRRELEELVVRSIKEESVEVFYQPIIDTATWDIAKFEALCRFKDKHGQWQNTQELVGIAEELEMVADLDWTVGKKSLQGLKSIHERFGTRIGITINRSLNTKLGAEEVLQNAEQMICLYSDTPELVTVELTESAYFDSESSQSELIKRIRNMGVSVAIDDFGTGYSSFTYLSDCNFDLLKIDKEFVTDIHVGTHKYHIVRMITELSHTLNVKVVAEGVETKQELEVLCGLGVDYIQGYFFSKPLPLDQLHLAWNYQNQLSDFLESNESVRSMGVLRIAQSCVPQLDPQETIKQAKLLLDEGKYTVLPIVDEGVCLGIVDRETLNLHLSPTLGTKLETTKDLAICKRTLNQVMKTQFSTVDVATKAVEINELLKQSLPLPWVILDESGQYMGIVTHQDVLHYVSGEGLF</sequence>
<dbReference type="InterPro" id="IPR043128">
    <property type="entry name" value="Rev_trsase/Diguanyl_cyclase"/>
</dbReference>
<dbReference type="KEGG" id="vvu:VV1_2214"/>
<dbReference type="InterPro" id="IPR035919">
    <property type="entry name" value="EAL_sf"/>
</dbReference>
<reference evidence="5 6" key="2">
    <citation type="journal article" date="2003" name="Infect. Immun.">
        <title>Characterization and pathogenic significance of Vibrio vulnificus antigens preferentially expressed in septicemic patients.</title>
        <authorList>
            <person name="Kim Y.R."/>
            <person name="Lee S.E."/>
            <person name="Kim C.M."/>
            <person name="Kim S.Y."/>
            <person name="Shin E.K."/>
            <person name="Shin D.H."/>
            <person name="Chung S.S."/>
            <person name="Choy H.E."/>
            <person name="Progulske-Fox A."/>
            <person name="Hillman J.D."/>
            <person name="Handfield M."/>
            <person name="Rhee J.H."/>
        </authorList>
    </citation>
    <scope>NUCLEOTIDE SEQUENCE [LARGE SCALE GENOMIC DNA]</scope>
    <source>
        <strain evidence="5 6">CMCP6</strain>
    </source>
</reference>
<evidence type="ECO:0000256" key="1">
    <source>
        <dbReference type="PROSITE-ProRule" id="PRU00703"/>
    </source>
</evidence>
<dbReference type="SUPFAM" id="SSF55073">
    <property type="entry name" value="Nucleotide cyclase"/>
    <property type="match status" value="1"/>
</dbReference>
<dbReference type="InterPro" id="IPR050706">
    <property type="entry name" value="Cyclic-di-GMP_PDE-like"/>
</dbReference>
<dbReference type="Gene3D" id="3.30.450.20">
    <property type="entry name" value="PAS domain"/>
    <property type="match status" value="1"/>
</dbReference>
<dbReference type="Gene3D" id="3.10.580.10">
    <property type="entry name" value="CBS-domain"/>
    <property type="match status" value="1"/>
</dbReference>
<organism evidence="5 6">
    <name type="scientific">Vibrio vulnificus (strain CMCP6)</name>
    <dbReference type="NCBI Taxonomy" id="216895"/>
    <lineage>
        <taxon>Bacteria</taxon>
        <taxon>Pseudomonadati</taxon>
        <taxon>Pseudomonadota</taxon>
        <taxon>Gammaproteobacteria</taxon>
        <taxon>Vibrionales</taxon>
        <taxon>Vibrionaceae</taxon>
        <taxon>Vibrio</taxon>
    </lineage>
</organism>
<accession>A0A3Q0L531</accession>
<dbReference type="InterPro" id="IPR000014">
    <property type="entry name" value="PAS"/>
</dbReference>
<dbReference type="Gene3D" id="3.30.70.270">
    <property type="match status" value="1"/>
</dbReference>
<protein>
    <submittedName>
        <fullName evidence="5">GGDEF family protein</fullName>
    </submittedName>
</protein>
<dbReference type="GO" id="GO:0006355">
    <property type="term" value="P:regulation of DNA-templated transcription"/>
    <property type="evidence" value="ECO:0007669"/>
    <property type="project" value="InterPro"/>
</dbReference>
<evidence type="ECO:0000313" key="5">
    <source>
        <dbReference type="EMBL" id="AAO10596.1"/>
    </source>
</evidence>
<dbReference type="EMBL" id="AE016795">
    <property type="protein sequence ID" value="AAO10596.1"/>
    <property type="molecule type" value="Genomic_DNA"/>
</dbReference>
<feature type="compositionally biased region" description="Basic and acidic residues" evidence="2">
    <location>
        <begin position="7"/>
        <end position="16"/>
    </location>
</feature>
<dbReference type="CDD" id="cd00130">
    <property type="entry name" value="PAS"/>
    <property type="match status" value="1"/>
</dbReference>
<name>A0A3Q0L531_VIBVU</name>
<dbReference type="InterPro" id="IPR035965">
    <property type="entry name" value="PAS-like_dom_sf"/>
</dbReference>
<dbReference type="Proteomes" id="UP000002275">
    <property type="component" value="Chromosome I"/>
</dbReference>
<dbReference type="SUPFAM" id="SSF55785">
    <property type="entry name" value="PYP-like sensor domain (PAS domain)"/>
    <property type="match status" value="1"/>
</dbReference>
<dbReference type="InterPro" id="IPR000644">
    <property type="entry name" value="CBS_dom"/>
</dbReference>
<dbReference type="SUPFAM" id="SSF54631">
    <property type="entry name" value="CBS-domain pair"/>
    <property type="match status" value="1"/>
</dbReference>